<evidence type="ECO:0000313" key="5">
    <source>
        <dbReference type="WBParaSite" id="MBELARI_LOCUS14776"/>
    </source>
</evidence>
<dbReference type="CDD" id="cd00037">
    <property type="entry name" value="CLECT"/>
    <property type="match status" value="1"/>
</dbReference>
<dbReference type="PROSITE" id="PS50041">
    <property type="entry name" value="C_TYPE_LECTIN_2"/>
    <property type="match status" value="1"/>
</dbReference>
<dbReference type="PANTHER" id="PTHR22991">
    <property type="entry name" value="PROTEIN CBG13490"/>
    <property type="match status" value="1"/>
</dbReference>
<evidence type="ECO:0000256" key="1">
    <source>
        <dbReference type="ARBA" id="ARBA00023157"/>
    </source>
</evidence>
<dbReference type="SMART" id="SM00034">
    <property type="entry name" value="CLECT"/>
    <property type="match status" value="1"/>
</dbReference>
<sequence>MNALYRLLFIVSFLSITDALWCPDGYTPLPGQNVDNVCVTSNARAMNFYDAEKGCASVGATLAQIWNLYDNSYLYALMKKDLNSTAPYIGVVNSGNGTWMYPGGRPLYYENWNPGYPKADDNCAIMDPETAKWNSTSCIDKQPSFCSFFGTG</sequence>
<dbReference type="AlphaFoldDB" id="A0AAF3J401"/>
<dbReference type="InterPro" id="IPR016186">
    <property type="entry name" value="C-type_lectin-like/link_sf"/>
</dbReference>
<dbReference type="InterPro" id="IPR001304">
    <property type="entry name" value="C-type_lectin-like"/>
</dbReference>
<proteinExistence type="predicted"/>
<dbReference type="Pfam" id="PF00059">
    <property type="entry name" value="Lectin_C"/>
    <property type="match status" value="1"/>
</dbReference>
<feature type="domain" description="C-type lectin" evidence="3">
    <location>
        <begin position="34"/>
        <end position="147"/>
    </location>
</feature>
<accession>A0AAF3J401</accession>
<dbReference type="PANTHER" id="PTHR22991:SF40">
    <property type="entry name" value="PROTEIN CBG13490"/>
    <property type="match status" value="1"/>
</dbReference>
<keyword evidence="1" id="KW-1015">Disulfide bond</keyword>
<keyword evidence="4" id="KW-1185">Reference proteome</keyword>
<protein>
    <recommendedName>
        <fullName evidence="3">C-type lectin domain-containing protein</fullName>
    </recommendedName>
</protein>
<dbReference type="InterPro" id="IPR050976">
    <property type="entry name" value="Snaclec"/>
</dbReference>
<feature type="signal peptide" evidence="2">
    <location>
        <begin position="1"/>
        <end position="19"/>
    </location>
</feature>
<dbReference type="SUPFAM" id="SSF56436">
    <property type="entry name" value="C-type lectin-like"/>
    <property type="match status" value="1"/>
</dbReference>
<name>A0AAF3J401_9BILA</name>
<dbReference type="InterPro" id="IPR016187">
    <property type="entry name" value="CTDL_fold"/>
</dbReference>
<dbReference type="Gene3D" id="3.10.100.10">
    <property type="entry name" value="Mannose-Binding Protein A, subunit A"/>
    <property type="match status" value="1"/>
</dbReference>
<evidence type="ECO:0000256" key="2">
    <source>
        <dbReference type="SAM" id="SignalP"/>
    </source>
</evidence>
<keyword evidence="2" id="KW-0732">Signal</keyword>
<feature type="chain" id="PRO_5042068045" description="C-type lectin domain-containing protein" evidence="2">
    <location>
        <begin position="20"/>
        <end position="152"/>
    </location>
</feature>
<reference evidence="5" key="1">
    <citation type="submission" date="2024-02" db="UniProtKB">
        <authorList>
            <consortium name="WormBaseParasite"/>
        </authorList>
    </citation>
    <scope>IDENTIFICATION</scope>
</reference>
<organism evidence="4 5">
    <name type="scientific">Mesorhabditis belari</name>
    <dbReference type="NCBI Taxonomy" id="2138241"/>
    <lineage>
        <taxon>Eukaryota</taxon>
        <taxon>Metazoa</taxon>
        <taxon>Ecdysozoa</taxon>
        <taxon>Nematoda</taxon>
        <taxon>Chromadorea</taxon>
        <taxon>Rhabditida</taxon>
        <taxon>Rhabditina</taxon>
        <taxon>Rhabditomorpha</taxon>
        <taxon>Rhabditoidea</taxon>
        <taxon>Rhabditidae</taxon>
        <taxon>Mesorhabditinae</taxon>
        <taxon>Mesorhabditis</taxon>
    </lineage>
</organism>
<dbReference type="Proteomes" id="UP000887575">
    <property type="component" value="Unassembled WGS sequence"/>
</dbReference>
<dbReference type="WBParaSite" id="MBELARI_LOCUS14776">
    <property type="protein sequence ID" value="MBELARI_LOCUS14776"/>
    <property type="gene ID" value="MBELARI_LOCUS14776"/>
</dbReference>
<evidence type="ECO:0000259" key="3">
    <source>
        <dbReference type="PROSITE" id="PS50041"/>
    </source>
</evidence>
<evidence type="ECO:0000313" key="4">
    <source>
        <dbReference type="Proteomes" id="UP000887575"/>
    </source>
</evidence>